<dbReference type="InterPro" id="IPR011009">
    <property type="entry name" value="Kinase-like_dom_sf"/>
</dbReference>
<dbReference type="EMBL" id="CM000883">
    <property type="protein sequence ID" value="KQJ91761.1"/>
    <property type="molecule type" value="Genomic_DNA"/>
</dbReference>
<feature type="domain" description="Protein kinase" evidence="4">
    <location>
        <begin position="55"/>
        <end position="332"/>
    </location>
</feature>
<dbReference type="Proteomes" id="UP000008810">
    <property type="component" value="Chromosome 4"/>
</dbReference>
<proteinExistence type="predicted"/>
<keyword evidence="3" id="KW-0472">Membrane</keyword>
<dbReference type="FunFam" id="1.10.510.10:FF:000876">
    <property type="entry name" value="Receptor-like protein kinase FERONIA"/>
    <property type="match status" value="1"/>
</dbReference>
<name>I1ITD9_BRADI</name>
<dbReference type="PROSITE" id="PS00108">
    <property type="entry name" value="PROTEIN_KINASE_ST"/>
    <property type="match status" value="1"/>
</dbReference>
<feature type="transmembrane region" description="Helical" evidence="3">
    <location>
        <begin position="16"/>
        <end position="38"/>
    </location>
</feature>
<dbReference type="EnsemblPlants" id="KQJ91761">
    <property type="protein sequence ID" value="KQJ91761"/>
    <property type="gene ID" value="BRADI_4g39560v3"/>
</dbReference>
<keyword evidence="1" id="KW-0547">Nucleotide-binding</keyword>
<reference evidence="6" key="3">
    <citation type="submission" date="2018-08" db="UniProtKB">
        <authorList>
            <consortium name="EnsemblPlants"/>
        </authorList>
    </citation>
    <scope>IDENTIFICATION</scope>
    <source>
        <strain evidence="6">cv. Bd21</strain>
    </source>
</reference>
<keyword evidence="2" id="KW-0067">ATP-binding</keyword>
<evidence type="ECO:0000313" key="6">
    <source>
        <dbReference type="EnsemblPlants" id="KQJ91761"/>
    </source>
</evidence>
<dbReference type="OMA" id="DYLHKEP"/>
<dbReference type="SMART" id="SM00220">
    <property type="entry name" value="S_TKc"/>
    <property type="match status" value="1"/>
</dbReference>
<dbReference type="Gene3D" id="1.10.510.10">
    <property type="entry name" value="Transferase(Phosphotransferase) domain 1"/>
    <property type="match status" value="1"/>
</dbReference>
<dbReference type="PANTHER" id="PTHR27005">
    <property type="entry name" value="WALL-ASSOCIATED RECEPTOR KINASE-LIKE 21"/>
    <property type="match status" value="1"/>
</dbReference>
<evidence type="ECO:0000313" key="7">
    <source>
        <dbReference type="Proteomes" id="UP000008810"/>
    </source>
</evidence>
<dbReference type="Gene3D" id="3.30.200.20">
    <property type="entry name" value="Phosphorylase Kinase, domain 1"/>
    <property type="match status" value="1"/>
</dbReference>
<evidence type="ECO:0000256" key="3">
    <source>
        <dbReference type="SAM" id="Phobius"/>
    </source>
</evidence>
<dbReference type="InterPro" id="IPR000719">
    <property type="entry name" value="Prot_kinase_dom"/>
</dbReference>
<evidence type="ECO:0000256" key="1">
    <source>
        <dbReference type="ARBA" id="ARBA00022741"/>
    </source>
</evidence>
<dbReference type="OrthoDB" id="665377at2759"/>
<dbReference type="SUPFAM" id="SSF56112">
    <property type="entry name" value="Protein kinase-like (PK-like)"/>
    <property type="match status" value="1"/>
</dbReference>
<protein>
    <recommendedName>
        <fullName evidence="4">Protein kinase domain-containing protein</fullName>
    </recommendedName>
</protein>
<gene>
    <name evidence="5" type="ORF">BRADI_4g39560v3</name>
</gene>
<dbReference type="InParanoid" id="I1ITD9"/>
<dbReference type="eggNOG" id="ENOG502RMXX">
    <property type="taxonomic scope" value="Eukaryota"/>
</dbReference>
<dbReference type="PROSITE" id="PS50011">
    <property type="entry name" value="PROTEIN_KINASE_DOM"/>
    <property type="match status" value="1"/>
</dbReference>
<dbReference type="GO" id="GO:0005524">
    <property type="term" value="F:ATP binding"/>
    <property type="evidence" value="ECO:0007669"/>
    <property type="project" value="UniProtKB-KW"/>
</dbReference>
<dbReference type="PANTHER" id="PTHR27005:SF213">
    <property type="entry name" value="PROTEIN KINASE DOMAIN-CONTAINING PROTEIN"/>
    <property type="match status" value="1"/>
</dbReference>
<dbReference type="GO" id="GO:0004672">
    <property type="term" value="F:protein kinase activity"/>
    <property type="evidence" value="ECO:0007669"/>
    <property type="project" value="InterPro"/>
</dbReference>
<keyword evidence="3" id="KW-0812">Transmembrane</keyword>
<dbReference type="FunFam" id="3.30.200.20:FF:001332">
    <property type="entry name" value="Wall-associated receptor kinase-like 10"/>
    <property type="match status" value="1"/>
</dbReference>
<dbReference type="HOGENOM" id="CLU_000288_21_4_1"/>
<dbReference type="AlphaFoldDB" id="I1ITD9"/>
<dbReference type="Gramene" id="KQJ91761">
    <property type="protein sequence ID" value="KQJ91761"/>
    <property type="gene ID" value="BRADI_4g39560v3"/>
</dbReference>
<sequence>MEMPNCSKSIKDHSGLIGLSVASGPCFLLLVLCVILIIKRVIISLEELEKATNNFDETQKLGEGGQEVDEGGQVPVYKGILSGLHVVAIKKSNIVVEKEIDEFINEVAMLSQINHRNIVKLFGCCLESEVPFLAYEFISNRTLGDYLHKEPPRLIPWTERLRIATEIVRALACLHSAISVRIIHRDLKSPNILLDEAMTAKVSGFGTSRYKHVDQRTIITAVQGTRGYFDPTYYYTGRLTEKSDVYSFGVILVELLTRKVPTTYESAEGDGLVVQFVKLFEEGNLVEILDPQVVKEGGGTTEQVAALAASCVKLRGEQRPTMRQVEIAHSKASKHPRCMFQMI</sequence>
<evidence type="ECO:0000256" key="2">
    <source>
        <dbReference type="ARBA" id="ARBA00022840"/>
    </source>
</evidence>
<dbReference type="Pfam" id="PF00069">
    <property type="entry name" value="Pkinase"/>
    <property type="match status" value="1"/>
</dbReference>
<dbReference type="GO" id="GO:0005886">
    <property type="term" value="C:plasma membrane"/>
    <property type="evidence" value="ECO:0000318"/>
    <property type="project" value="GO_Central"/>
</dbReference>
<reference evidence="5 6" key="1">
    <citation type="journal article" date="2010" name="Nature">
        <title>Genome sequencing and analysis of the model grass Brachypodium distachyon.</title>
        <authorList>
            <consortium name="International Brachypodium Initiative"/>
        </authorList>
    </citation>
    <scope>NUCLEOTIDE SEQUENCE [LARGE SCALE GENOMIC DNA]</scope>
    <source>
        <strain evidence="5 6">Bd21</strain>
    </source>
</reference>
<organism evidence="5">
    <name type="scientific">Brachypodium distachyon</name>
    <name type="common">Purple false brome</name>
    <name type="synonym">Trachynia distachya</name>
    <dbReference type="NCBI Taxonomy" id="15368"/>
    <lineage>
        <taxon>Eukaryota</taxon>
        <taxon>Viridiplantae</taxon>
        <taxon>Streptophyta</taxon>
        <taxon>Embryophyta</taxon>
        <taxon>Tracheophyta</taxon>
        <taxon>Spermatophyta</taxon>
        <taxon>Magnoliopsida</taxon>
        <taxon>Liliopsida</taxon>
        <taxon>Poales</taxon>
        <taxon>Poaceae</taxon>
        <taxon>BOP clade</taxon>
        <taxon>Pooideae</taxon>
        <taxon>Stipodae</taxon>
        <taxon>Brachypodieae</taxon>
        <taxon>Brachypodium</taxon>
    </lineage>
</organism>
<keyword evidence="3" id="KW-1133">Transmembrane helix</keyword>
<reference evidence="5" key="2">
    <citation type="submission" date="2017-06" db="EMBL/GenBank/DDBJ databases">
        <title>WGS assembly of Brachypodium distachyon.</title>
        <authorList>
            <consortium name="The International Brachypodium Initiative"/>
            <person name="Lucas S."/>
            <person name="Harmon-Smith M."/>
            <person name="Lail K."/>
            <person name="Tice H."/>
            <person name="Grimwood J."/>
            <person name="Bruce D."/>
            <person name="Barry K."/>
            <person name="Shu S."/>
            <person name="Lindquist E."/>
            <person name="Wang M."/>
            <person name="Pitluck S."/>
            <person name="Vogel J.P."/>
            <person name="Garvin D.F."/>
            <person name="Mockler T.C."/>
            <person name="Schmutz J."/>
            <person name="Rokhsar D."/>
            <person name="Bevan M.W."/>
        </authorList>
    </citation>
    <scope>NUCLEOTIDE SEQUENCE</scope>
    <source>
        <strain evidence="5">Bd21</strain>
    </source>
</reference>
<dbReference type="STRING" id="15368.I1ITD9"/>
<dbReference type="InterPro" id="IPR045274">
    <property type="entry name" value="WAK-like"/>
</dbReference>
<dbReference type="InterPro" id="IPR008271">
    <property type="entry name" value="Ser/Thr_kinase_AS"/>
</dbReference>
<accession>I1ITD9</accession>
<evidence type="ECO:0000313" key="5">
    <source>
        <dbReference type="EMBL" id="KQJ91761.1"/>
    </source>
</evidence>
<dbReference type="GO" id="GO:0007166">
    <property type="term" value="P:cell surface receptor signaling pathway"/>
    <property type="evidence" value="ECO:0000318"/>
    <property type="project" value="GO_Central"/>
</dbReference>
<evidence type="ECO:0000259" key="4">
    <source>
        <dbReference type="PROSITE" id="PS50011"/>
    </source>
</evidence>
<keyword evidence="7" id="KW-1185">Reference proteome</keyword>